<proteinExistence type="inferred from homology"/>
<dbReference type="GO" id="GO:0052745">
    <property type="term" value="F:inositol phosphate phosphatase activity"/>
    <property type="evidence" value="ECO:0007669"/>
    <property type="project" value="TreeGrafter"/>
</dbReference>
<dbReference type="CDD" id="cd07061">
    <property type="entry name" value="HP_HAP_like"/>
    <property type="match status" value="1"/>
</dbReference>
<dbReference type="AlphaFoldDB" id="A0A7I8VXK9"/>
<evidence type="ECO:0000256" key="9">
    <source>
        <dbReference type="ARBA" id="ARBA00031642"/>
    </source>
</evidence>
<evidence type="ECO:0000256" key="1">
    <source>
        <dbReference type="ARBA" id="ARBA00004370"/>
    </source>
</evidence>
<name>A0A7I8VXK9_9ANNE</name>
<comment type="similarity">
    <text evidence="2">Belongs to the histidine acid phosphatase family. MINPP1 subfamily.</text>
</comment>
<comment type="catalytic activity">
    <reaction evidence="12">
        <text>1D-myo-inositol hexakisphosphate + H2O = 1D-myo-inositol 1,2,4,5,6-pentakisphosphate + phosphate</text>
        <dbReference type="Rhea" id="RHEA:16989"/>
        <dbReference type="ChEBI" id="CHEBI:15377"/>
        <dbReference type="ChEBI" id="CHEBI:43474"/>
        <dbReference type="ChEBI" id="CHEBI:57798"/>
        <dbReference type="ChEBI" id="CHEBI:58130"/>
        <dbReference type="EC" id="3.1.3.62"/>
    </reaction>
    <physiologicalReaction direction="left-to-right" evidence="12">
        <dbReference type="Rhea" id="RHEA:16990"/>
    </physiologicalReaction>
</comment>
<evidence type="ECO:0000313" key="15">
    <source>
        <dbReference type="Proteomes" id="UP000549394"/>
    </source>
</evidence>
<dbReference type="EMBL" id="CAJFCJ010000012">
    <property type="protein sequence ID" value="CAD5120550.1"/>
    <property type="molecule type" value="Genomic_DNA"/>
</dbReference>
<reference evidence="14 15" key="1">
    <citation type="submission" date="2020-08" db="EMBL/GenBank/DDBJ databases">
        <authorList>
            <person name="Hejnol A."/>
        </authorList>
    </citation>
    <scope>NUCLEOTIDE SEQUENCE [LARGE SCALE GENOMIC DNA]</scope>
</reference>
<dbReference type="EC" id="3.1.3.80" evidence="3"/>
<evidence type="ECO:0000256" key="13">
    <source>
        <dbReference type="ARBA" id="ARBA00043832"/>
    </source>
</evidence>
<dbReference type="GO" id="GO:0016020">
    <property type="term" value="C:membrane"/>
    <property type="evidence" value="ECO:0007669"/>
    <property type="project" value="UniProtKB-SubCell"/>
</dbReference>
<comment type="catalytic activity">
    <reaction evidence="13">
        <text>(2R)-2,3-bisphosphoglycerate + H2O = (2R)-2-phosphoglycerate + phosphate</text>
        <dbReference type="Rhea" id="RHEA:27381"/>
        <dbReference type="ChEBI" id="CHEBI:15377"/>
        <dbReference type="ChEBI" id="CHEBI:43474"/>
        <dbReference type="ChEBI" id="CHEBI:58248"/>
        <dbReference type="ChEBI" id="CHEBI:58289"/>
        <dbReference type="EC" id="3.1.3.80"/>
    </reaction>
    <physiologicalReaction direction="left-to-right" evidence="13">
        <dbReference type="Rhea" id="RHEA:27382"/>
    </physiologicalReaction>
</comment>
<comment type="subcellular location">
    <subcellularLocation>
        <location evidence="1">Membrane</location>
    </subcellularLocation>
</comment>
<dbReference type="InterPro" id="IPR029033">
    <property type="entry name" value="His_PPase_superfam"/>
</dbReference>
<protein>
    <recommendedName>
        <fullName evidence="5">Multiple inositol polyphosphate phosphatase 1</fullName>
        <ecNumber evidence="4">3.1.3.62</ecNumber>
        <ecNumber evidence="3">3.1.3.80</ecNumber>
    </recommendedName>
    <alternativeName>
        <fullName evidence="9">2,3-bisphosphoglycerate 3-phosphatase</fullName>
    </alternativeName>
</protein>
<comment type="catalytic activity">
    <reaction evidence="10">
        <text>1D-myo-inositol 1,2,5,6-tetrakisphosphate + H2O = 1D-myo-inositol 1,2,6-trisphosphate + phosphate</text>
        <dbReference type="Rhea" id="RHEA:77119"/>
        <dbReference type="ChEBI" id="CHEBI:15377"/>
        <dbReference type="ChEBI" id="CHEBI:43474"/>
        <dbReference type="ChEBI" id="CHEBI:195535"/>
        <dbReference type="ChEBI" id="CHEBI:195537"/>
        <dbReference type="EC" id="3.1.3.62"/>
    </reaction>
    <physiologicalReaction direction="left-to-right" evidence="10">
        <dbReference type="Rhea" id="RHEA:77120"/>
    </physiologicalReaction>
</comment>
<dbReference type="SUPFAM" id="SSF53254">
    <property type="entry name" value="Phosphoglycerate mutase-like"/>
    <property type="match status" value="1"/>
</dbReference>
<dbReference type="PANTHER" id="PTHR20963">
    <property type="entry name" value="MULTIPLE INOSITOL POLYPHOSPHATE PHOSPHATASE-RELATED"/>
    <property type="match status" value="1"/>
</dbReference>
<dbReference type="EC" id="3.1.3.62" evidence="4"/>
<keyword evidence="15" id="KW-1185">Reference proteome</keyword>
<comment type="catalytic activity">
    <reaction evidence="11">
        <text>1D-myo-inositol 1,2,4,5,6-pentakisphosphate + H2O = 1D-myo-inositol 1,2,5,6-tetrakisphosphate + phosphate</text>
        <dbReference type="Rhea" id="RHEA:77115"/>
        <dbReference type="ChEBI" id="CHEBI:15377"/>
        <dbReference type="ChEBI" id="CHEBI:43474"/>
        <dbReference type="ChEBI" id="CHEBI:57798"/>
        <dbReference type="ChEBI" id="CHEBI:195535"/>
        <dbReference type="EC" id="3.1.3.62"/>
    </reaction>
    <physiologicalReaction direction="left-to-right" evidence="11">
        <dbReference type="Rhea" id="RHEA:77116"/>
    </physiologicalReaction>
</comment>
<organism evidence="14 15">
    <name type="scientific">Dimorphilus gyrociliatus</name>
    <dbReference type="NCBI Taxonomy" id="2664684"/>
    <lineage>
        <taxon>Eukaryota</taxon>
        <taxon>Metazoa</taxon>
        <taxon>Spiralia</taxon>
        <taxon>Lophotrochozoa</taxon>
        <taxon>Annelida</taxon>
        <taxon>Polychaeta</taxon>
        <taxon>Polychaeta incertae sedis</taxon>
        <taxon>Dinophilidae</taxon>
        <taxon>Dimorphilus</taxon>
    </lineage>
</organism>
<dbReference type="GO" id="GO:0003993">
    <property type="term" value="F:acid phosphatase activity"/>
    <property type="evidence" value="ECO:0007669"/>
    <property type="project" value="TreeGrafter"/>
</dbReference>
<keyword evidence="7" id="KW-0378">Hydrolase</keyword>
<sequence length="346" mass="40923">MNPEDAFKLVETGRQEQIYIGRQIKNRFKKFFENPSVLDESEFRPTSERRNRDSAKAFLTGLFDENTAKNITLKEPPQNDTLLRFYRHCDKYEATVSNKSLVEYDKFIKRPEIAEVLRKVTRKLGKNSQISFNTLKLLHESCSFEYGIYGDAPWCSLLEPNDLDVLEYANDLQSFWRDSYPHKISYEQTCELTRDIWKKLSLAKSGSKQKIVGRWTHLPAINMLYTRLGLFKDEKQLLHSNYKEHLKRKWKMTLISPMSCNIAFVLLRCDTNYKVRVYHNEKTIKLEGICKEIDCDWNEIEKVFKPISDNCNFEKICKVDKNSSENLIFYSKIIIILPFLMKYLLI</sequence>
<evidence type="ECO:0000256" key="3">
    <source>
        <dbReference type="ARBA" id="ARBA00012976"/>
    </source>
</evidence>
<evidence type="ECO:0000313" key="14">
    <source>
        <dbReference type="EMBL" id="CAD5120550.1"/>
    </source>
</evidence>
<keyword evidence="8" id="KW-0472">Membrane</keyword>
<gene>
    <name evidence="14" type="ORF">DGYR_LOCUS8635</name>
</gene>
<evidence type="ECO:0000256" key="7">
    <source>
        <dbReference type="ARBA" id="ARBA00022801"/>
    </source>
</evidence>
<evidence type="ECO:0000256" key="10">
    <source>
        <dbReference type="ARBA" id="ARBA00043668"/>
    </source>
</evidence>
<dbReference type="Gene3D" id="3.40.50.1240">
    <property type="entry name" value="Phosphoglycerate mutase-like"/>
    <property type="match status" value="1"/>
</dbReference>
<evidence type="ECO:0000256" key="11">
    <source>
        <dbReference type="ARBA" id="ARBA00043671"/>
    </source>
</evidence>
<dbReference type="GO" id="GO:0034417">
    <property type="term" value="F:bisphosphoglycerate 3-phosphatase activity"/>
    <property type="evidence" value="ECO:0007669"/>
    <property type="project" value="UniProtKB-EC"/>
</dbReference>
<dbReference type="InterPro" id="IPR000560">
    <property type="entry name" value="His_Pase_clade-2"/>
</dbReference>
<evidence type="ECO:0000256" key="8">
    <source>
        <dbReference type="ARBA" id="ARBA00023136"/>
    </source>
</evidence>
<dbReference type="PANTHER" id="PTHR20963:SF8">
    <property type="entry name" value="MULTIPLE INOSITOL POLYPHOSPHATE PHOSPHATASE 1"/>
    <property type="match status" value="1"/>
</dbReference>
<dbReference type="Proteomes" id="UP000549394">
    <property type="component" value="Unassembled WGS sequence"/>
</dbReference>
<dbReference type="OrthoDB" id="6509975at2759"/>
<evidence type="ECO:0000256" key="6">
    <source>
        <dbReference type="ARBA" id="ARBA00022729"/>
    </source>
</evidence>
<dbReference type="Pfam" id="PF00328">
    <property type="entry name" value="His_Phos_2"/>
    <property type="match status" value="1"/>
</dbReference>
<evidence type="ECO:0000256" key="5">
    <source>
        <dbReference type="ARBA" id="ARBA00018097"/>
    </source>
</evidence>
<accession>A0A7I8VXK9</accession>
<evidence type="ECO:0000256" key="2">
    <source>
        <dbReference type="ARBA" id="ARBA00008422"/>
    </source>
</evidence>
<evidence type="ECO:0000256" key="12">
    <source>
        <dbReference type="ARBA" id="ARBA00043691"/>
    </source>
</evidence>
<evidence type="ECO:0000256" key="4">
    <source>
        <dbReference type="ARBA" id="ARBA00013040"/>
    </source>
</evidence>
<keyword evidence="6" id="KW-0732">Signal</keyword>
<comment type="caution">
    <text evidence="14">The sequence shown here is derived from an EMBL/GenBank/DDBJ whole genome shotgun (WGS) entry which is preliminary data.</text>
</comment>